<feature type="region of interest" description="Disordered" evidence="9">
    <location>
        <begin position="200"/>
        <end position="241"/>
    </location>
</feature>
<comment type="subcellular location">
    <subcellularLocation>
        <location evidence="1">Endosome</location>
    </subcellularLocation>
</comment>
<feature type="compositionally biased region" description="Polar residues" evidence="9">
    <location>
        <begin position="492"/>
        <end position="508"/>
    </location>
</feature>
<feature type="compositionally biased region" description="Low complexity" evidence="9">
    <location>
        <begin position="547"/>
        <end position="556"/>
    </location>
</feature>
<dbReference type="Proteomes" id="UP000009022">
    <property type="component" value="Unassembled WGS sequence"/>
</dbReference>
<dbReference type="GO" id="GO:0035091">
    <property type="term" value="F:phosphatidylinositol binding"/>
    <property type="evidence" value="ECO:0007669"/>
    <property type="project" value="InterPro"/>
</dbReference>
<evidence type="ECO:0000313" key="13">
    <source>
        <dbReference type="Proteomes" id="UP000009022"/>
    </source>
</evidence>
<dbReference type="Pfam" id="PF00790">
    <property type="entry name" value="VHS"/>
    <property type="match status" value="1"/>
</dbReference>
<dbReference type="eggNOG" id="KOG2199">
    <property type="taxonomic scope" value="Eukaryota"/>
</dbReference>
<dbReference type="GO" id="GO:0033565">
    <property type="term" value="C:ESCRT-0 complex"/>
    <property type="evidence" value="ECO:0000318"/>
    <property type="project" value="GO_Central"/>
</dbReference>
<evidence type="ECO:0008006" key="14">
    <source>
        <dbReference type="Google" id="ProtNLM"/>
    </source>
</evidence>
<dbReference type="InterPro" id="IPR036028">
    <property type="entry name" value="SH3-like_dom_sf"/>
</dbReference>
<evidence type="ECO:0000256" key="1">
    <source>
        <dbReference type="ARBA" id="ARBA00004177"/>
    </source>
</evidence>
<evidence type="ECO:0000256" key="8">
    <source>
        <dbReference type="SAM" id="Coils"/>
    </source>
</evidence>
<dbReference type="Pfam" id="PF00018">
    <property type="entry name" value="SH3_1"/>
    <property type="match status" value="1"/>
</dbReference>
<keyword evidence="3 7" id="KW-0728">SH3 domain</keyword>
<dbReference type="InterPro" id="IPR008942">
    <property type="entry name" value="ENTH_VHS"/>
</dbReference>
<dbReference type="SMART" id="SM00288">
    <property type="entry name" value="VHS"/>
    <property type="match status" value="1"/>
</dbReference>
<feature type="compositionally biased region" description="Low complexity" evidence="9">
    <location>
        <begin position="206"/>
        <end position="218"/>
    </location>
</feature>
<gene>
    <name evidence="12" type="ORF">TRIADDRAFT_64319</name>
</gene>
<sequence>MPLFSSNNTFDADVDKVTNETNTSEDWSLIMEICDRVGRTANGPKECLKSIMKRVNHKIPHVAIQALTLLDACMNNCGQIFHLEICTRPLSLEIRNIIQKHSNAAVGNKMKELLQKWAHMLKDDPKVTLIPTLYNSLKNEGVEFPAFTPEIVPGGAASSNPTESPNFTSTSNKNQPSSDRAALQEDEDLARAIEMSLRDADKTGASHSSHSTTVNTSTPATYSQTSTSSIYPVVKPPSPKSLRKELERRKVLALYDFEAAEDNELTFKAGDIISIIDDSDPNWWKGETPHGSGLFPSNFVTSDLNEPEPSMDEYKEVQIDEEKIDITLEIFGKADITVNADTQELIDLEDTCNRMNYQVTNKLERLETKDQEVNTLKNQFEETLALYQKLMQERPRYSSIYAAYSAAGLQPEMSQQHFQSNRLQDNQRMAPIQQPLPQQSSPQQLVPQQPLPQQSIPQQQVPQQQVPQQQVPQQPVPQQPVPQQHMIPQQPNTLGYQQQPTGPQNFSPEQHPMMQGLNQQPQTVQSQQNMYNPVNQSSGTSNEFPVQQSQYYHQQQPIDPKGVYSTSQGGTTQQQPLPQMNAQPQYNMYPQAANQFNSKEKCLKLTRFSCLQEWHVT</sequence>
<feature type="region of interest" description="Disordered" evidence="9">
    <location>
        <begin position="434"/>
        <end position="578"/>
    </location>
</feature>
<dbReference type="InParanoid" id="B3SA14"/>
<feature type="compositionally biased region" description="Low complexity" evidence="9">
    <location>
        <begin position="565"/>
        <end position="575"/>
    </location>
</feature>
<comment type="similarity">
    <text evidence="2">Belongs to the STAM family.</text>
</comment>
<dbReference type="Gene3D" id="6.10.140.100">
    <property type="match status" value="1"/>
</dbReference>
<dbReference type="PRINTS" id="PR00452">
    <property type="entry name" value="SH3DOMAIN"/>
</dbReference>
<evidence type="ECO:0000256" key="4">
    <source>
        <dbReference type="ARBA" id="ARBA00022448"/>
    </source>
</evidence>
<dbReference type="PROSITE" id="PS50330">
    <property type="entry name" value="UIM"/>
    <property type="match status" value="1"/>
</dbReference>
<dbReference type="InterPro" id="IPR002014">
    <property type="entry name" value="VHS_dom"/>
</dbReference>
<dbReference type="CDD" id="cd03568">
    <property type="entry name" value="VHS_STAM"/>
    <property type="match status" value="1"/>
</dbReference>
<feature type="compositionally biased region" description="Low complexity" evidence="9">
    <location>
        <begin position="519"/>
        <end position="528"/>
    </location>
</feature>
<dbReference type="Pfam" id="PF02809">
    <property type="entry name" value="UIM"/>
    <property type="match status" value="1"/>
</dbReference>
<dbReference type="GO" id="GO:0043130">
    <property type="term" value="F:ubiquitin binding"/>
    <property type="evidence" value="ECO:0007669"/>
    <property type="project" value="InterPro"/>
</dbReference>
<protein>
    <recommendedName>
        <fullName evidence="14">Signal transducing adapter molecule 1</fullName>
    </recommendedName>
</protein>
<evidence type="ECO:0000259" key="10">
    <source>
        <dbReference type="PROSITE" id="PS50002"/>
    </source>
</evidence>
<dbReference type="PRINTS" id="PR00499">
    <property type="entry name" value="P67PHOX"/>
</dbReference>
<dbReference type="PhylomeDB" id="B3SA14"/>
<feature type="domain" description="SH3" evidence="10">
    <location>
        <begin position="246"/>
        <end position="305"/>
    </location>
</feature>
<dbReference type="PROSITE" id="PS50002">
    <property type="entry name" value="SH3"/>
    <property type="match status" value="1"/>
</dbReference>
<reference evidence="12 13" key="1">
    <citation type="journal article" date="2008" name="Nature">
        <title>The Trichoplax genome and the nature of placozoans.</title>
        <authorList>
            <person name="Srivastava M."/>
            <person name="Begovic E."/>
            <person name="Chapman J."/>
            <person name="Putnam N.H."/>
            <person name="Hellsten U."/>
            <person name="Kawashima T."/>
            <person name="Kuo A."/>
            <person name="Mitros T."/>
            <person name="Salamov A."/>
            <person name="Carpenter M.L."/>
            <person name="Signorovitch A.Y."/>
            <person name="Moreno M.A."/>
            <person name="Kamm K."/>
            <person name="Grimwood J."/>
            <person name="Schmutz J."/>
            <person name="Shapiro H."/>
            <person name="Grigoriev I.V."/>
            <person name="Buss L.W."/>
            <person name="Schierwater B."/>
            <person name="Dellaporta S.L."/>
            <person name="Rokhsar D.S."/>
        </authorList>
    </citation>
    <scope>NUCLEOTIDE SEQUENCE [LARGE SCALE GENOMIC DNA]</scope>
    <source>
        <strain evidence="12 13">Grell-BS-1999</strain>
    </source>
</reference>
<dbReference type="GO" id="GO:0043328">
    <property type="term" value="P:protein transport to vacuole involved in ubiquitin-dependent protein catabolic process via the multivesicular body sorting pathway"/>
    <property type="evidence" value="ECO:0000318"/>
    <property type="project" value="GO_Central"/>
</dbReference>
<dbReference type="SMART" id="SM00726">
    <property type="entry name" value="UIM"/>
    <property type="match status" value="1"/>
</dbReference>
<keyword evidence="6" id="KW-0653">Protein transport</keyword>
<feature type="compositionally biased region" description="Polar residues" evidence="9">
    <location>
        <begin position="219"/>
        <end position="230"/>
    </location>
</feature>
<dbReference type="Gene3D" id="1.20.5.1940">
    <property type="match status" value="1"/>
</dbReference>
<dbReference type="FunFam" id="2.30.30.40:FF:000072">
    <property type="entry name" value="Unconventional Myosin IB"/>
    <property type="match status" value="1"/>
</dbReference>
<evidence type="ECO:0000256" key="3">
    <source>
        <dbReference type="ARBA" id="ARBA00022443"/>
    </source>
</evidence>
<dbReference type="GeneID" id="6758269"/>
<dbReference type="PANTHER" id="PTHR45929:SF3">
    <property type="entry name" value="JAK PATHWAY SIGNAL TRANSDUCTION ADAPTOR MOLECULE"/>
    <property type="match status" value="1"/>
</dbReference>
<keyword evidence="5" id="KW-0967">Endosome</keyword>
<dbReference type="CDD" id="cd21388">
    <property type="entry name" value="GAT_STAM"/>
    <property type="match status" value="1"/>
</dbReference>
<feature type="compositionally biased region" description="Polar residues" evidence="9">
    <location>
        <begin position="529"/>
        <end position="546"/>
    </location>
</feature>
<feature type="compositionally biased region" description="Polar residues" evidence="9">
    <location>
        <begin position="157"/>
        <end position="178"/>
    </location>
</feature>
<feature type="compositionally biased region" description="Low complexity" evidence="9">
    <location>
        <begin position="434"/>
        <end position="473"/>
    </location>
</feature>
<dbReference type="OrthoDB" id="10068368at2759"/>
<dbReference type="InterPro" id="IPR003903">
    <property type="entry name" value="UIM_dom"/>
</dbReference>
<dbReference type="SUPFAM" id="SSF50044">
    <property type="entry name" value="SH3-domain"/>
    <property type="match status" value="1"/>
</dbReference>
<dbReference type="InterPro" id="IPR001452">
    <property type="entry name" value="SH3_domain"/>
</dbReference>
<evidence type="ECO:0000256" key="5">
    <source>
        <dbReference type="ARBA" id="ARBA00022753"/>
    </source>
</evidence>
<evidence type="ECO:0000256" key="2">
    <source>
        <dbReference type="ARBA" id="ARBA00009666"/>
    </source>
</evidence>
<feature type="compositionally biased region" description="Low complexity" evidence="9">
    <location>
        <begin position="481"/>
        <end position="491"/>
    </location>
</feature>
<keyword evidence="13" id="KW-1185">Reference proteome</keyword>
<dbReference type="PANTHER" id="PTHR45929">
    <property type="entry name" value="JAK PATHWAY SIGNAL TRANSDUCTION ADAPTOR MOLECULE"/>
    <property type="match status" value="1"/>
</dbReference>
<dbReference type="SMART" id="SM00326">
    <property type="entry name" value="SH3"/>
    <property type="match status" value="1"/>
</dbReference>
<dbReference type="AlphaFoldDB" id="B3SA14"/>
<dbReference type="CTD" id="6758269"/>
<evidence type="ECO:0000313" key="12">
    <source>
        <dbReference type="EMBL" id="EDV20432.1"/>
    </source>
</evidence>
<evidence type="ECO:0000256" key="7">
    <source>
        <dbReference type="PROSITE-ProRule" id="PRU00192"/>
    </source>
</evidence>
<dbReference type="OMA" id="CDKVTTN"/>
<keyword evidence="4" id="KW-0813">Transport</keyword>
<dbReference type="KEGG" id="tad:TRIADDRAFT_64319"/>
<evidence type="ECO:0000256" key="6">
    <source>
        <dbReference type="ARBA" id="ARBA00022927"/>
    </source>
</evidence>
<dbReference type="FunCoup" id="B3SA14">
    <property type="interactions" value="2779"/>
</dbReference>
<organism evidence="12 13">
    <name type="scientific">Trichoplax adhaerens</name>
    <name type="common">Trichoplax reptans</name>
    <dbReference type="NCBI Taxonomy" id="10228"/>
    <lineage>
        <taxon>Eukaryota</taxon>
        <taxon>Metazoa</taxon>
        <taxon>Placozoa</taxon>
        <taxon>Uniplacotomia</taxon>
        <taxon>Trichoplacea</taxon>
        <taxon>Trichoplacidae</taxon>
        <taxon>Trichoplax</taxon>
    </lineage>
</organism>
<feature type="domain" description="VHS" evidence="11">
    <location>
        <begin position="17"/>
        <end position="145"/>
    </location>
</feature>
<dbReference type="EMBL" id="DS985260">
    <property type="protein sequence ID" value="EDV20432.1"/>
    <property type="molecule type" value="Genomic_DNA"/>
</dbReference>
<feature type="region of interest" description="Disordered" evidence="9">
    <location>
        <begin position="153"/>
        <end position="183"/>
    </location>
</feature>
<dbReference type="SUPFAM" id="SSF48464">
    <property type="entry name" value="ENTH/VHS domain"/>
    <property type="match status" value="1"/>
</dbReference>
<proteinExistence type="inferred from homology"/>
<keyword evidence="8" id="KW-0175">Coiled coil</keyword>
<feature type="coiled-coil region" evidence="8">
    <location>
        <begin position="359"/>
        <end position="393"/>
    </location>
</feature>
<dbReference type="PROSITE" id="PS50179">
    <property type="entry name" value="VHS"/>
    <property type="match status" value="1"/>
</dbReference>
<accession>B3SA14</accession>
<evidence type="ECO:0000259" key="11">
    <source>
        <dbReference type="PROSITE" id="PS50179"/>
    </source>
</evidence>
<dbReference type="FunFam" id="1.25.40.90:FF:000009">
    <property type="entry name" value="Putative signal transducing adapter molecule 1"/>
    <property type="match status" value="1"/>
</dbReference>
<name>B3SA14_TRIAD</name>
<dbReference type="InterPro" id="IPR050670">
    <property type="entry name" value="STAM"/>
</dbReference>
<evidence type="ECO:0000256" key="9">
    <source>
        <dbReference type="SAM" id="MobiDB-lite"/>
    </source>
</evidence>
<dbReference type="HOGENOM" id="CLU_010104_0_1_1"/>
<dbReference type="STRING" id="10228.B3SA14"/>
<dbReference type="Gene3D" id="2.30.30.40">
    <property type="entry name" value="SH3 Domains"/>
    <property type="match status" value="1"/>
</dbReference>
<dbReference type="Gene3D" id="1.25.40.90">
    <property type="match status" value="1"/>
</dbReference>
<dbReference type="RefSeq" id="XP_002117126.1">
    <property type="nucleotide sequence ID" value="XM_002117090.1"/>
</dbReference>